<proteinExistence type="predicted"/>
<dbReference type="GO" id="GO:0043683">
    <property type="term" value="P:type IV pilus assembly"/>
    <property type="evidence" value="ECO:0007669"/>
    <property type="project" value="InterPro"/>
</dbReference>
<dbReference type="SUPFAM" id="SSF54523">
    <property type="entry name" value="Pili subunits"/>
    <property type="match status" value="1"/>
</dbReference>
<dbReference type="InterPro" id="IPR031982">
    <property type="entry name" value="PilE-like"/>
</dbReference>
<dbReference type="Gene3D" id="3.30.700.10">
    <property type="entry name" value="Glycoprotein, Type 4 Pilin"/>
    <property type="match status" value="1"/>
</dbReference>
<comment type="caution">
    <text evidence="2">The sequence shown here is derived from an EMBL/GenBank/DDBJ whole genome shotgun (WGS) entry which is preliminary data.</text>
</comment>
<gene>
    <name evidence="2" type="ORF">EZM97_18510</name>
</gene>
<dbReference type="InterPro" id="IPR012902">
    <property type="entry name" value="N_methyl_site"/>
</dbReference>
<evidence type="ECO:0000313" key="2">
    <source>
        <dbReference type="EMBL" id="TCI10840.1"/>
    </source>
</evidence>
<sequence length="167" mass="17633">MKGISSLTGAAPAHGLWSSHARRPGWRQLGFTLIETMIVVAIIAILAAIAYPSYVSHIAKANRVAAEGCLSEVANYMERYYTTYLRYDQDPSTATANPYTLPGCASATQTGANYTYPAPTVLTATAYTITAVPTGTQAARDARCGTLTLDQTGTRTVSGSNGTAACW</sequence>
<dbReference type="Pfam" id="PF07963">
    <property type="entry name" value="N_methyl"/>
    <property type="match status" value="1"/>
</dbReference>
<dbReference type="InterPro" id="IPR045584">
    <property type="entry name" value="Pilin-like"/>
</dbReference>
<dbReference type="Pfam" id="PF16732">
    <property type="entry name" value="ComP_DUS"/>
    <property type="match status" value="1"/>
</dbReference>
<dbReference type="RefSeq" id="WP_131409236.1">
    <property type="nucleotide sequence ID" value="NZ_SJTG01000002.1"/>
</dbReference>
<dbReference type="PANTHER" id="PTHR30093:SF47">
    <property type="entry name" value="TYPE IV PILUS NON-CORE MINOR PILIN PILE"/>
    <property type="match status" value="1"/>
</dbReference>
<keyword evidence="1" id="KW-1133">Transmembrane helix</keyword>
<dbReference type="NCBIfam" id="TIGR02532">
    <property type="entry name" value="IV_pilin_GFxxxE"/>
    <property type="match status" value="1"/>
</dbReference>
<dbReference type="EMBL" id="SJTG01000002">
    <property type="protein sequence ID" value="TCI10840.1"/>
    <property type="molecule type" value="Genomic_DNA"/>
</dbReference>
<keyword evidence="1" id="KW-0812">Transmembrane</keyword>
<protein>
    <submittedName>
        <fullName evidence="2">Prepilin-type N-terminal cleavage/methylation domain-containing protein</fullName>
    </submittedName>
</protein>
<dbReference type="PANTHER" id="PTHR30093">
    <property type="entry name" value="GENERAL SECRETION PATHWAY PROTEIN G"/>
    <property type="match status" value="1"/>
</dbReference>
<evidence type="ECO:0000256" key="1">
    <source>
        <dbReference type="SAM" id="Phobius"/>
    </source>
</evidence>
<dbReference type="AlphaFoldDB" id="A0A4R0YWT7"/>
<accession>A0A4R0YWT7</accession>
<reference evidence="2 3" key="1">
    <citation type="submission" date="2019-02" db="EMBL/GenBank/DDBJ databases">
        <title>Dyella amyloliquefaciens sp. nov., isolated from forest soil.</title>
        <authorList>
            <person name="Gao Z.-H."/>
            <person name="Qiu L.-H."/>
        </authorList>
    </citation>
    <scope>NUCLEOTIDE SEQUENCE [LARGE SCALE GENOMIC DNA]</scope>
    <source>
        <strain evidence="2 3">KACC 12747</strain>
    </source>
</reference>
<name>A0A4R0YWT7_9GAMM</name>
<organism evidence="2 3">
    <name type="scientific">Dyella soli</name>
    <dbReference type="NCBI Taxonomy" id="522319"/>
    <lineage>
        <taxon>Bacteria</taxon>
        <taxon>Pseudomonadati</taxon>
        <taxon>Pseudomonadota</taxon>
        <taxon>Gammaproteobacteria</taxon>
        <taxon>Lysobacterales</taxon>
        <taxon>Rhodanobacteraceae</taxon>
        <taxon>Dyella</taxon>
    </lineage>
</organism>
<dbReference type="Proteomes" id="UP000291822">
    <property type="component" value="Unassembled WGS sequence"/>
</dbReference>
<keyword evidence="3" id="KW-1185">Reference proteome</keyword>
<feature type="transmembrane region" description="Helical" evidence="1">
    <location>
        <begin position="31"/>
        <end position="51"/>
    </location>
</feature>
<keyword evidence="1" id="KW-0472">Membrane</keyword>
<evidence type="ECO:0000313" key="3">
    <source>
        <dbReference type="Proteomes" id="UP000291822"/>
    </source>
</evidence>